<evidence type="ECO:0000313" key="4">
    <source>
        <dbReference type="EMBL" id="SVD69266.1"/>
    </source>
</evidence>
<evidence type="ECO:0000259" key="3">
    <source>
        <dbReference type="PROSITE" id="PS50968"/>
    </source>
</evidence>
<reference evidence="4" key="1">
    <citation type="submission" date="2018-05" db="EMBL/GenBank/DDBJ databases">
        <authorList>
            <person name="Lanie J.A."/>
            <person name="Ng W.-L."/>
            <person name="Kazmierczak K.M."/>
            <person name="Andrzejewski T.M."/>
            <person name="Davidsen T.M."/>
            <person name="Wayne K.J."/>
            <person name="Tettelin H."/>
            <person name="Glass J.I."/>
            <person name="Rusch D."/>
            <person name="Podicherti R."/>
            <person name="Tsui H.-C.T."/>
            <person name="Winkler M.E."/>
        </authorList>
    </citation>
    <scope>NUCLEOTIDE SEQUENCE</scope>
</reference>
<name>A0A382XDM3_9ZZZZ</name>
<feature type="region of interest" description="Disordered" evidence="2">
    <location>
        <begin position="58"/>
        <end position="102"/>
    </location>
</feature>
<dbReference type="SUPFAM" id="SSF51230">
    <property type="entry name" value="Single hybrid motif"/>
    <property type="match status" value="1"/>
</dbReference>
<feature type="non-terminal residue" evidence="4">
    <location>
        <position position="1"/>
    </location>
</feature>
<dbReference type="EMBL" id="UINC01167006">
    <property type="protein sequence ID" value="SVD69266.1"/>
    <property type="molecule type" value="Genomic_DNA"/>
</dbReference>
<dbReference type="InterPro" id="IPR050709">
    <property type="entry name" value="Biotin_Carboxyl_Carrier/Decarb"/>
</dbReference>
<dbReference type="PANTHER" id="PTHR45266:SF3">
    <property type="entry name" value="OXALOACETATE DECARBOXYLASE ALPHA CHAIN"/>
    <property type="match status" value="1"/>
</dbReference>
<evidence type="ECO:0000256" key="2">
    <source>
        <dbReference type="SAM" id="MobiDB-lite"/>
    </source>
</evidence>
<dbReference type="PROSITE" id="PS50968">
    <property type="entry name" value="BIOTINYL_LIPOYL"/>
    <property type="match status" value="1"/>
</dbReference>
<sequence length="165" mass="17692">VAGLWPPETASVPFPSKPEPAITSFRIKVGESWFTVDVGDLTYSPVEVTIEGETISVEVEGLPSRPPPRPRGERARPAQIVAAPRPGHASAPNPSDKILRSPMPGKVISIMVRPGDRVAAGDEVCVVEAMKMEQSIRTGRDGVIKTIHVQPMDSVSANDPLVELE</sequence>
<evidence type="ECO:0000256" key="1">
    <source>
        <dbReference type="ARBA" id="ARBA00023267"/>
    </source>
</evidence>
<dbReference type="InterPro" id="IPR000089">
    <property type="entry name" value="Biotin_lipoyl"/>
</dbReference>
<dbReference type="InterPro" id="IPR011053">
    <property type="entry name" value="Single_hybrid_motif"/>
</dbReference>
<accession>A0A382XDM3</accession>
<dbReference type="Pfam" id="PF00364">
    <property type="entry name" value="Biotin_lipoyl"/>
    <property type="match status" value="1"/>
</dbReference>
<organism evidence="4">
    <name type="scientific">marine metagenome</name>
    <dbReference type="NCBI Taxonomy" id="408172"/>
    <lineage>
        <taxon>unclassified sequences</taxon>
        <taxon>metagenomes</taxon>
        <taxon>ecological metagenomes</taxon>
    </lineage>
</organism>
<dbReference type="FunFam" id="2.40.50.100:FF:000003">
    <property type="entry name" value="Acetyl-CoA carboxylase biotin carboxyl carrier protein"/>
    <property type="match status" value="1"/>
</dbReference>
<dbReference type="AlphaFoldDB" id="A0A382XDM3"/>
<protein>
    <recommendedName>
        <fullName evidence="3">Lipoyl-binding domain-containing protein</fullName>
    </recommendedName>
</protein>
<proteinExistence type="predicted"/>
<dbReference type="CDD" id="cd06850">
    <property type="entry name" value="biotinyl_domain"/>
    <property type="match status" value="1"/>
</dbReference>
<gene>
    <name evidence="4" type="ORF">METZ01_LOCUS422120</name>
</gene>
<feature type="domain" description="Lipoyl-binding" evidence="3">
    <location>
        <begin position="88"/>
        <end position="165"/>
    </location>
</feature>
<keyword evidence="1" id="KW-0092">Biotin</keyword>
<dbReference type="Gene3D" id="2.40.50.100">
    <property type="match status" value="1"/>
</dbReference>
<dbReference type="PANTHER" id="PTHR45266">
    <property type="entry name" value="OXALOACETATE DECARBOXYLASE ALPHA CHAIN"/>
    <property type="match status" value="1"/>
</dbReference>